<dbReference type="Proteomes" id="UP000676386">
    <property type="component" value="Unassembled WGS sequence"/>
</dbReference>
<gene>
    <name evidence="1" type="ORF">KE626_14620</name>
</gene>
<accession>A0ABS5IZZ0</accession>
<dbReference type="EMBL" id="JAGTXB010000006">
    <property type="protein sequence ID" value="MBS0028552.1"/>
    <property type="molecule type" value="Genomic_DNA"/>
</dbReference>
<protein>
    <submittedName>
        <fullName evidence="1">N-acetyl sugar amidotransferase</fullName>
    </submittedName>
</protein>
<comment type="caution">
    <text evidence="1">The sequence shown here is derived from an EMBL/GenBank/DDBJ whole genome shotgun (WGS) entry which is preliminary data.</text>
</comment>
<dbReference type="SUPFAM" id="SSF52402">
    <property type="entry name" value="Adenine nucleotide alpha hydrolases-like"/>
    <property type="match status" value="1"/>
</dbReference>
<reference evidence="1 2" key="1">
    <citation type="submission" date="2021-04" db="EMBL/GenBank/DDBJ databases">
        <title>Chitinophaga sp. nov., isolated from the rhizosphere soil.</title>
        <authorList>
            <person name="He S."/>
        </authorList>
    </citation>
    <scope>NUCLEOTIDE SEQUENCE [LARGE SCALE GENOMIC DNA]</scope>
    <source>
        <strain evidence="1 2">2R12</strain>
    </source>
</reference>
<sequence length="358" mass="41958">MDTTDPEILFDNNGVCNYCQYLEKILPNYYFTQEQEEKSLLDIRQQIKKDQRGVYDSIIGVSGGVDSSYTVYLAHKMGLNPLCVHFDNGWNSSIAVSNIKKMVEKYGFDLETYVINWAEFRDLQRSFFKAGVIDIEMLTDHAIMATMFDIRKKHGIRYVLSGVNIRTENGMPNSWLWRKQDLVNIRDIQKKFGTMPIKAFPTMSSIRLKLSKLFKLGGVYVEILNKINYSKHDAIRTLQAEFGWEDYGGKHYESTFTKFYQAYILLKKFNVDKRKVHLSALIRNSEISREEALRELEQEPYAPADFKKDKAYVLKKLGFTETEFDQIMNEKPKAHLDYRSDEWLILLWLKMKGKKKMS</sequence>
<evidence type="ECO:0000313" key="1">
    <source>
        <dbReference type="EMBL" id="MBS0028552.1"/>
    </source>
</evidence>
<dbReference type="NCBIfam" id="TIGR03573">
    <property type="entry name" value="WbuX"/>
    <property type="match status" value="1"/>
</dbReference>
<dbReference type="InterPro" id="IPR014729">
    <property type="entry name" value="Rossmann-like_a/b/a_fold"/>
</dbReference>
<keyword evidence="2" id="KW-1185">Reference proteome</keyword>
<organism evidence="1 2">
    <name type="scientific">Chitinophaga hostae</name>
    <dbReference type="NCBI Taxonomy" id="2831022"/>
    <lineage>
        <taxon>Bacteria</taxon>
        <taxon>Pseudomonadati</taxon>
        <taxon>Bacteroidota</taxon>
        <taxon>Chitinophagia</taxon>
        <taxon>Chitinophagales</taxon>
        <taxon>Chitinophagaceae</taxon>
        <taxon>Chitinophaga</taxon>
    </lineage>
</organism>
<proteinExistence type="predicted"/>
<dbReference type="InterPro" id="IPR020022">
    <property type="entry name" value="N-acetyl_sugar_amidoTrfase"/>
</dbReference>
<name>A0ABS5IZZ0_9BACT</name>
<dbReference type="Gene3D" id="3.40.50.620">
    <property type="entry name" value="HUPs"/>
    <property type="match status" value="1"/>
</dbReference>
<evidence type="ECO:0000313" key="2">
    <source>
        <dbReference type="Proteomes" id="UP000676386"/>
    </source>
</evidence>